<evidence type="ECO:0000313" key="2">
    <source>
        <dbReference type="Proteomes" id="UP000626109"/>
    </source>
</evidence>
<name>A0A813JLV9_POLGL</name>
<dbReference type="EMBL" id="CAJNNW010026354">
    <property type="protein sequence ID" value="CAE8684737.1"/>
    <property type="molecule type" value="Genomic_DNA"/>
</dbReference>
<proteinExistence type="predicted"/>
<comment type="caution">
    <text evidence="1">The sequence shown here is derived from an EMBL/GenBank/DDBJ whole genome shotgun (WGS) entry which is preliminary data.</text>
</comment>
<dbReference type="Proteomes" id="UP000626109">
    <property type="component" value="Unassembled WGS sequence"/>
</dbReference>
<sequence>MRQALLRTDQKTALRVVRQLEATGGNIQERVVYSELGKAARSSLSSDLEWRISDWVSELDLDTDMKERVQNVLLGQRAEEIEHILEQGRNKWWTSALCKKETPQFFLLGRTPS</sequence>
<protein>
    <submittedName>
        <fullName evidence="1">Uncharacterized protein</fullName>
    </submittedName>
</protein>
<evidence type="ECO:0000313" key="1">
    <source>
        <dbReference type="EMBL" id="CAE8684737.1"/>
    </source>
</evidence>
<accession>A0A813JLV9</accession>
<dbReference type="AlphaFoldDB" id="A0A813JLV9"/>
<organism evidence="1 2">
    <name type="scientific">Polarella glacialis</name>
    <name type="common">Dinoflagellate</name>
    <dbReference type="NCBI Taxonomy" id="89957"/>
    <lineage>
        <taxon>Eukaryota</taxon>
        <taxon>Sar</taxon>
        <taxon>Alveolata</taxon>
        <taxon>Dinophyceae</taxon>
        <taxon>Suessiales</taxon>
        <taxon>Suessiaceae</taxon>
        <taxon>Polarella</taxon>
    </lineage>
</organism>
<gene>
    <name evidence="1" type="ORF">PGLA2088_LOCUS24091</name>
</gene>
<reference evidence="1" key="1">
    <citation type="submission" date="2021-02" db="EMBL/GenBank/DDBJ databases">
        <authorList>
            <person name="Dougan E. K."/>
            <person name="Rhodes N."/>
            <person name="Thang M."/>
            <person name="Chan C."/>
        </authorList>
    </citation>
    <scope>NUCLEOTIDE SEQUENCE</scope>
</reference>